<dbReference type="Pfam" id="PF17164">
    <property type="entry name" value="DUF5122"/>
    <property type="match status" value="4"/>
</dbReference>
<sequence>MKNLLLIEVLAGGEVVEHPLTISASFGAQAGAIYSVLDQDHRIPDNLIIKRSGDNLDIEIDEEPVAQIEDFYGQELGARYSVDGSLAPAEGMAITDTTTAGPTDEIVWQASEGAESISPWVWAGGLLGAGGIAVAAGGGSSDSSSSVDKGSDSHDVTVRGVAGPFLATSHAIVEVYDGQGNLLGGGKFETSGQVKLTIGDYKGAILVKVIDNNEGAGDYLDEASGLSLSLGAPLRAMGYSDGNGDVYISVTPLTELAARQAGITGNEVNEADLAANDQIAELFAVEDILAPVVTVVEDGYDSSDEINETAEHYGEILAQLSGADSTTTGMAKTLDQLENAITELGDGKLALSQEGVELLADGVDAFTNGVNGNRADLGNSLIQPPLIEAANDGINAADKDAGILVKISGVKADDGVSLQWGEQTQDFIIAGIDIDDEGMASITLPASIVEAAGDGSTVVRYQINAGDMSPAVIIEVDTMAPDAPTLAELITTDLDDTLMNAAESLSTDFQATLPTTGSLAVAGDSIELLLDGSSFATAKTVILSADDITNGSVNFTVTNADLGSDGAKALTTQLTDMAGNVGIISNAMDFTLDTTLPAAPTLAELTSTDLGDTLMNAAESLSTDFQATLPTTGSLAVAGDSIELLLDGSSFATAKTVILSADDITNGSVNFTVTNADLGSDGAKALTTQLTDMAGNVGIISNAMDFTLDTTLPAAPTLAELTSTDLGDTLMNAAESLSTDFQATLPTTGSLAVAGDSIELLLDGSSFATAKTVILSADDITNGSVNFTVTNADLGSDGAKALTTQLTDMAGNVGIISNAMDFTLDTTLPAAPTLAELTSTDLGDTLMNAAESLSTDFQATLPTTGSLAVAGDSIELLLDGSSFATAKTVILSADDITNGSVNFTVTNADLGSDGAKALTTQLTDMAGNVGIISNAMDFTLDTTLPAAPTLAELTSTDLGDTLMNAAESLSTDFQATLPTTGSLAVAGDSIELLLDGSSFATAKTVILSADDITNGSVNFTVTNADLGSDGAKALTTQLTDMAGNVGIISNAMDFTLDTTLPAAPTLAELTSTDLGDTLMNAAESLSTDFQATLPTTGSLAVAGDSIELLLDGSSFATAKTVILSADDITNGSVNFTVTDADLGSDGAKALTTQLTDIAGNVGIISNAMDFTLDTTLAAAPTLAELTSTDLDDALMNAAESLSTDFRATLPTTGSLAVEGDSIELLLDGSSFATAKTVILSADDITNGFVNFTVTNADLGSDGAKALTTQLTDMAGNLGIISNAMDFTLDTTLPAAPTLAELTSTDLDDTLINAAESLSTDFRATLPTTGSLAVAGDSIELLLDGSSFATAKTVILSADDITNGFVNFTVTDADLGSDGAKALTTQLTDMAGNLGIISNAMDFTLDTTLPAAPTLAELTSTDLGDTLMNAAESLSTDFRATLPTTGSLAVEGDSIELLLDGSSFATAKTVILSADDITNGFVNFTVTDADLGSDGAKALTTQLTDIAGNVGIISNAMDFTLDTTLAAAPTLAELTSTDLDDALMNAAESLSTDFRATLPTTGSLAVEGDSIELLLDGSSFATAKTVILSADDITNGFVNFTVTNADLGSDGAKALTTQLTDMAGNLGIISNAMDFTLDTTLPAAPTLAELTSTDLDDTLINAAESLSTDFRATLPTTGSLAVAGDSIELLLDGSSFATAKTVILSADDITNGSVNFTVTDADLGSDGAKALTTQLADVAGNVGITSNAVDFTLDMTVAPPNFALATDSGSSNSDGITKNGMVNVTLAGDVASWEYSLDAGSSWNNGSGSSFALTDNTDYPAGAIQVRQADRAGNLSSTASNPGTIKVDTISLTTGSIFGLDTSFGGGDGRTFIDGGSRADEGNHATINEVADEKYVISGQNQTKANFFVARVNVDGSTDSSFGGGDGVATAKVTTDVKQYQYIYGESVVDAKGNIYIPGVISGGTYYNDAVVAKISADGSLDSSFGGDGFVLNNFGRTDKAETACAVAVQTDGKVIMGGRVQNERTLDSAIARYNPDGSLDTDFGSGGNAIFDLAPGKHDSVQDIEIQADGKLMFTGSLDDNTYLLRLNSDGSRDASFGGGDGFISADIHSGLYDSILDTAIDGVGNIYVLTNGSRALNVARFNAKGELDIGWAGDGIATLSTDGYASNRGGGIAFDSSGKIIISSGFNSSTTGGLDSVIMRLDRDGNLDASFADNGVFAADLSGNGGADEAYDVIVDANDNIVIGGYVNTGGETGKDFMIARLTDSMDTSIADGAKGVAANLGLTMTFTESIGLGSGNIKLVDDTDASNTITIDVGNHAGQLAISDGKLMITPSSPMDSLSKYHLEIEDGAVTDLAGNGYAGISDPATLNFTTATGSLAPVAIDLTNDGLSFIGLGQSTIFYDYTADDIGDRTAWVGADDGLLIIDLLGDSSVTDRSEFVFTDHAPDAGTDMEALQQVFDTNQDNYLNHADEQWSKFAIWQDLNSNGVSETGEVRTLDEWGIERISLINDGESYLAADGVYVHGHSEVVMSDGTTTTAADSEFSFDISTQTDSSDIPLLEVNSALPVDTTFVAFDLIEDVSSDSSGRSFKSEAGYDIDIKGASGAEQLNTDGEELGATVLWDEANLLSGNDSVILVGTGAVVHKSDGGLASICSLAGTVLSAIGSDSQIYPIAMPMNIFTSQGLA</sequence>
<dbReference type="InterPro" id="IPR032812">
    <property type="entry name" value="SbsA_Ig"/>
</dbReference>
<evidence type="ECO:0000313" key="3">
    <source>
        <dbReference type="EMBL" id="CAG36833.1"/>
    </source>
</evidence>
<dbReference type="RefSeq" id="WP_011189345.1">
    <property type="nucleotide sequence ID" value="NC_006138.1"/>
</dbReference>
<dbReference type="eggNOG" id="COG4932">
    <property type="taxonomic scope" value="Bacteria"/>
</dbReference>
<name>Q6ALE2_DESPS</name>
<feature type="domain" description="SbsA Ig-like" evidence="2">
    <location>
        <begin position="2269"/>
        <end position="2373"/>
    </location>
</feature>
<accession>Q6ALE2</accession>
<dbReference type="KEGG" id="dps:DP2104"/>
<evidence type="ECO:0000256" key="1">
    <source>
        <dbReference type="ARBA" id="ARBA00022729"/>
    </source>
</evidence>
<proteinExistence type="predicted"/>
<keyword evidence="4" id="KW-1185">Reference proteome</keyword>
<dbReference type="Gene3D" id="2.80.10.50">
    <property type="match status" value="2"/>
</dbReference>
<dbReference type="eggNOG" id="COG2911">
    <property type="taxonomic scope" value="Bacteria"/>
</dbReference>
<dbReference type="eggNOG" id="COG2931">
    <property type="taxonomic scope" value="Bacteria"/>
</dbReference>
<dbReference type="Proteomes" id="UP000000602">
    <property type="component" value="Chromosome"/>
</dbReference>
<dbReference type="HOGENOM" id="CLU_227412_0_0_7"/>
<dbReference type="InterPro" id="IPR013783">
    <property type="entry name" value="Ig-like_fold"/>
</dbReference>
<protein>
    <submittedName>
        <fullName evidence="3">Hypothetical outer membrane protein</fullName>
    </submittedName>
</protein>
<gene>
    <name evidence="3" type="ordered locus">DP2104</name>
</gene>
<dbReference type="NCBIfam" id="TIGR02608">
    <property type="entry name" value="delta_60_rpt"/>
    <property type="match status" value="7"/>
</dbReference>
<dbReference type="InterPro" id="IPR013431">
    <property type="entry name" value="Delta_60_rpt"/>
</dbReference>
<dbReference type="OrthoDB" id="5481505at2"/>
<dbReference type="STRING" id="177439.DP2104"/>
<evidence type="ECO:0000313" key="4">
    <source>
        <dbReference type="Proteomes" id="UP000000602"/>
    </source>
</evidence>
<reference evidence="4" key="1">
    <citation type="journal article" date="2004" name="Environ. Microbiol.">
        <title>The genome of Desulfotalea psychrophila, a sulfate-reducing bacterium from permanently cold Arctic sediments.</title>
        <authorList>
            <person name="Rabus R."/>
            <person name="Ruepp A."/>
            <person name="Frickey T."/>
            <person name="Rattei T."/>
            <person name="Fartmann B."/>
            <person name="Stark M."/>
            <person name="Bauer M."/>
            <person name="Zibat A."/>
            <person name="Lombardot T."/>
            <person name="Becker I."/>
            <person name="Amann J."/>
            <person name="Gellner K."/>
            <person name="Teeling H."/>
            <person name="Leuschner W.D."/>
            <person name="Gloeckner F.-O."/>
            <person name="Lupas A.N."/>
            <person name="Amann R."/>
            <person name="Klenk H.-P."/>
        </authorList>
    </citation>
    <scope>NUCLEOTIDE SEQUENCE [LARGE SCALE GENOMIC DNA]</scope>
    <source>
        <strain evidence="4">DSM 12343 / LSv54</strain>
    </source>
</reference>
<keyword evidence="1" id="KW-0732">Signal</keyword>
<dbReference type="Gene3D" id="2.60.40.10">
    <property type="entry name" value="Immunoglobulins"/>
    <property type="match status" value="10"/>
</dbReference>
<dbReference type="EMBL" id="CR522870">
    <property type="protein sequence ID" value="CAG36833.1"/>
    <property type="molecule type" value="Genomic_DNA"/>
</dbReference>
<evidence type="ECO:0000259" key="2">
    <source>
        <dbReference type="Pfam" id="PF13205"/>
    </source>
</evidence>
<dbReference type="Pfam" id="PF13205">
    <property type="entry name" value="Big_5"/>
    <property type="match status" value="1"/>
</dbReference>
<dbReference type="SUPFAM" id="SSF101898">
    <property type="entry name" value="NHL repeat"/>
    <property type="match status" value="1"/>
</dbReference>
<organism evidence="3 4">
    <name type="scientific">Desulfotalea psychrophila (strain LSv54 / DSM 12343)</name>
    <dbReference type="NCBI Taxonomy" id="177439"/>
    <lineage>
        <taxon>Bacteria</taxon>
        <taxon>Pseudomonadati</taxon>
        <taxon>Thermodesulfobacteriota</taxon>
        <taxon>Desulfobulbia</taxon>
        <taxon>Desulfobulbales</taxon>
        <taxon>Desulfocapsaceae</taxon>
        <taxon>Desulfotalea</taxon>
    </lineage>
</organism>